<keyword evidence="3" id="KW-1185">Reference proteome</keyword>
<evidence type="ECO:0000313" key="2">
    <source>
        <dbReference type="EMBL" id="NIH82962.1"/>
    </source>
</evidence>
<gene>
    <name evidence="2" type="ORF">FHX46_005492</name>
</gene>
<evidence type="ECO:0000256" key="1">
    <source>
        <dbReference type="SAM" id="SignalP"/>
    </source>
</evidence>
<name>A0ABX0T164_9PSEU</name>
<feature type="signal peptide" evidence="1">
    <location>
        <begin position="1"/>
        <end position="29"/>
    </location>
</feature>
<keyword evidence="1" id="KW-0732">Signal</keyword>
<evidence type="ECO:0000313" key="3">
    <source>
        <dbReference type="Proteomes" id="UP000754495"/>
    </source>
</evidence>
<protein>
    <recommendedName>
        <fullName evidence="4">Secreted protein</fullName>
    </recommendedName>
</protein>
<accession>A0ABX0T164</accession>
<organism evidence="2 3">
    <name type="scientific">Amycolatopsis viridis</name>
    <dbReference type="NCBI Taxonomy" id="185678"/>
    <lineage>
        <taxon>Bacteria</taxon>
        <taxon>Bacillati</taxon>
        <taxon>Actinomycetota</taxon>
        <taxon>Actinomycetes</taxon>
        <taxon>Pseudonocardiales</taxon>
        <taxon>Pseudonocardiaceae</taxon>
        <taxon>Amycolatopsis</taxon>
    </lineage>
</organism>
<dbReference type="Proteomes" id="UP000754495">
    <property type="component" value="Unassembled WGS sequence"/>
</dbReference>
<comment type="caution">
    <text evidence="2">The sequence shown here is derived from an EMBL/GenBank/DDBJ whole genome shotgun (WGS) entry which is preliminary data.</text>
</comment>
<proteinExistence type="predicted"/>
<reference evidence="2 3" key="1">
    <citation type="submission" date="2020-03" db="EMBL/GenBank/DDBJ databases">
        <title>Sequencing the genomes of 1000 actinobacteria strains.</title>
        <authorList>
            <person name="Klenk H.-P."/>
        </authorList>
    </citation>
    <scope>NUCLEOTIDE SEQUENCE [LARGE SCALE GENOMIC DNA]</scope>
    <source>
        <strain evidence="2 3">DSM 45668</strain>
    </source>
</reference>
<feature type="chain" id="PRO_5045932142" description="Secreted protein" evidence="1">
    <location>
        <begin position="30"/>
        <end position="130"/>
    </location>
</feature>
<sequence length="130" mass="13636">MTLINIRTLSAVVTLAAAGVLVPAGSASAMPDPPGDGWDHTFSELGVTVYAEEYGDRIAVCDTAANGASAVVNVWAGPWKYEAVASGFGTCTTHRASEGGRYNLPEGVYVDLYYKGDNGYATHSGFMNDH</sequence>
<dbReference type="EMBL" id="JAANOU010000001">
    <property type="protein sequence ID" value="NIH82962.1"/>
    <property type="molecule type" value="Genomic_DNA"/>
</dbReference>
<dbReference type="RefSeq" id="WP_167120684.1">
    <property type="nucleotide sequence ID" value="NZ_JAANOU010000001.1"/>
</dbReference>
<evidence type="ECO:0008006" key="4">
    <source>
        <dbReference type="Google" id="ProtNLM"/>
    </source>
</evidence>